<evidence type="ECO:0000313" key="4">
    <source>
        <dbReference type="Proteomes" id="UP000543804"/>
    </source>
</evidence>
<dbReference type="Proteomes" id="UP000543804">
    <property type="component" value="Unassembled WGS sequence"/>
</dbReference>
<protein>
    <submittedName>
        <fullName evidence="3">DUF502 domain-containing protein</fullName>
    </submittedName>
</protein>
<evidence type="ECO:0000256" key="2">
    <source>
        <dbReference type="SAM" id="Phobius"/>
    </source>
</evidence>
<keyword evidence="2" id="KW-0812">Transmembrane</keyword>
<keyword evidence="2" id="KW-1133">Transmembrane helix</keyword>
<evidence type="ECO:0000256" key="1">
    <source>
        <dbReference type="SAM" id="MobiDB-lite"/>
    </source>
</evidence>
<organism evidence="3 4">
    <name type="scientific">Selenomonas bovis</name>
    <dbReference type="NCBI Taxonomy" id="416586"/>
    <lineage>
        <taxon>Bacteria</taxon>
        <taxon>Bacillati</taxon>
        <taxon>Bacillota</taxon>
        <taxon>Negativicutes</taxon>
        <taxon>Selenomonadales</taxon>
        <taxon>Selenomonadaceae</taxon>
        <taxon>Selenomonas</taxon>
    </lineage>
</organism>
<name>A0A848B1C2_9FIRM</name>
<keyword evidence="4" id="KW-1185">Reference proteome</keyword>
<reference evidence="3 4" key="1">
    <citation type="submission" date="2020-04" db="EMBL/GenBank/DDBJ databases">
        <authorList>
            <person name="Hitch T.C.A."/>
            <person name="Wylensek D."/>
            <person name="Clavel T."/>
        </authorList>
    </citation>
    <scope>NUCLEOTIDE SEQUENCE [LARGE SCALE GENOMIC DNA]</scope>
    <source>
        <strain evidence="3 4">PG-130-P53-12</strain>
    </source>
</reference>
<dbReference type="PANTHER" id="PTHR31876:SF26">
    <property type="entry name" value="PROTEIN LIKE COV 2"/>
    <property type="match status" value="1"/>
</dbReference>
<gene>
    <name evidence="3" type="ORF">HF878_00675</name>
</gene>
<proteinExistence type="predicted"/>
<dbReference type="AlphaFoldDB" id="A0A848B1C2"/>
<feature type="transmembrane region" description="Helical" evidence="2">
    <location>
        <begin position="52"/>
        <end position="76"/>
    </location>
</feature>
<dbReference type="Pfam" id="PF04367">
    <property type="entry name" value="DUF502"/>
    <property type="match status" value="1"/>
</dbReference>
<dbReference type="PANTHER" id="PTHR31876">
    <property type="entry name" value="COV-LIKE PROTEIN 1"/>
    <property type="match status" value="1"/>
</dbReference>
<feature type="region of interest" description="Disordered" evidence="1">
    <location>
        <begin position="197"/>
        <end position="251"/>
    </location>
</feature>
<sequence length="251" mass="28285">MNNEKRRALRRVISRRFINGLILLVPIAITLFVVAETLQFTEGVLGKHLPFYFPGMGIITLVLFIYFVGWLSSYWFMRRCIRMGERLLGKIPVVKFIYNSVKHLSTAVFESNSMFDRVVLVPFHQSKALGFIMADVPQALKEKLGDDYVCVFVPWSLNMTSGTNLFVKESDVIYLDISSESALQYMLTAGAVMPKKIGQPPLSQRDNGEQISLENHGAQDEKESNKQTAPEQEEGAAFASDARTGTKGEHR</sequence>
<dbReference type="EMBL" id="JABAFA010000001">
    <property type="protein sequence ID" value="NMD98000.1"/>
    <property type="molecule type" value="Genomic_DNA"/>
</dbReference>
<feature type="transmembrane region" description="Helical" evidence="2">
    <location>
        <begin position="21"/>
        <end position="40"/>
    </location>
</feature>
<feature type="compositionally biased region" description="Polar residues" evidence="1">
    <location>
        <begin position="201"/>
        <end position="213"/>
    </location>
</feature>
<dbReference type="InterPro" id="IPR007462">
    <property type="entry name" value="COV1-like"/>
</dbReference>
<evidence type="ECO:0000313" key="3">
    <source>
        <dbReference type="EMBL" id="NMD98000.1"/>
    </source>
</evidence>
<comment type="caution">
    <text evidence="3">The sequence shown here is derived from an EMBL/GenBank/DDBJ whole genome shotgun (WGS) entry which is preliminary data.</text>
</comment>
<accession>A0A848B1C2</accession>
<dbReference type="RefSeq" id="WP_051081683.1">
    <property type="nucleotide sequence ID" value="NZ_JABAFA010000001.1"/>
</dbReference>
<keyword evidence="2" id="KW-0472">Membrane</keyword>